<dbReference type="RefSeq" id="WP_126152462.1">
    <property type="nucleotide sequence ID" value="NZ_JADTFC010000002.1"/>
</dbReference>
<sequence length="284" mass="31177">MSPNLAASVRARLLNVAKAQASDFNQVLVRFALERILYRLTQSPHADRFLLKGALLFTLWYDMPHRATRDADLLGFGASDLESVAQVFREIAAVAVDDGIVFDPASVTVEEIRKEAGYGGVRVVIAGELAKARCKTQIDVGFGDAVTPGPVDSVYPVLLDDLPAPRLRAYPTYTVIAEKLHAIALLGMTNSRVKDYFDLSVLLEREILDADLLAQAIKATFERRGMTVPAELPVGLTDEFAHDASRQVLWQSFVKKNELDPEPLAAIVGRLRLALEPALNRAAR</sequence>
<protein>
    <submittedName>
        <fullName evidence="1">Nucleotidyl transferase AbiEii/AbiGii toxin family protein</fullName>
    </submittedName>
</protein>
<dbReference type="Proteomes" id="UP000608450">
    <property type="component" value="Unassembled WGS sequence"/>
</dbReference>
<dbReference type="InterPro" id="IPR014942">
    <property type="entry name" value="AbiEii"/>
</dbReference>
<dbReference type="EMBL" id="JADTFC010000002">
    <property type="protein sequence ID" value="MBG6286183.1"/>
    <property type="molecule type" value="Genomic_DNA"/>
</dbReference>
<accession>A0ABS0KDN5</accession>
<organism evidence="1 2">
    <name type="scientific">Pseudomonas nitroreducens</name>
    <dbReference type="NCBI Taxonomy" id="46680"/>
    <lineage>
        <taxon>Bacteria</taxon>
        <taxon>Pseudomonadati</taxon>
        <taxon>Pseudomonadota</taxon>
        <taxon>Gammaproteobacteria</taxon>
        <taxon>Pseudomonadales</taxon>
        <taxon>Pseudomonadaceae</taxon>
        <taxon>Pseudomonas</taxon>
    </lineage>
</organism>
<evidence type="ECO:0000313" key="1">
    <source>
        <dbReference type="EMBL" id="MBG6286183.1"/>
    </source>
</evidence>
<dbReference type="GO" id="GO:0016740">
    <property type="term" value="F:transferase activity"/>
    <property type="evidence" value="ECO:0007669"/>
    <property type="project" value="UniProtKB-KW"/>
</dbReference>
<proteinExistence type="predicted"/>
<comment type="caution">
    <text evidence="1">The sequence shown here is derived from an EMBL/GenBank/DDBJ whole genome shotgun (WGS) entry which is preliminary data.</text>
</comment>
<name>A0ABS0KDN5_PSENT</name>
<dbReference type="Pfam" id="PF08843">
    <property type="entry name" value="AbiEii"/>
    <property type="match status" value="1"/>
</dbReference>
<keyword evidence="1" id="KW-0808">Transferase</keyword>
<reference evidence="1 2" key="1">
    <citation type="submission" date="2020-11" db="EMBL/GenBank/DDBJ databases">
        <title>Enhanced detection system for hospital associated transmission using whole genome sequencing surveillance.</title>
        <authorList>
            <person name="Harrison L.H."/>
            <person name="Van Tyne D."/>
            <person name="Marsh J.W."/>
            <person name="Griffith M.P."/>
            <person name="Snyder D.J."/>
            <person name="Cooper V.S."/>
            <person name="Mustapha M."/>
        </authorList>
    </citation>
    <scope>NUCLEOTIDE SEQUENCE [LARGE SCALE GENOMIC DNA]</scope>
    <source>
        <strain evidence="1 2">PSA00705</strain>
    </source>
</reference>
<evidence type="ECO:0000313" key="2">
    <source>
        <dbReference type="Proteomes" id="UP000608450"/>
    </source>
</evidence>
<gene>
    <name evidence="1" type="ORF">I5I61_01875</name>
</gene>
<keyword evidence="2" id="KW-1185">Reference proteome</keyword>